<dbReference type="Pfam" id="PF02221">
    <property type="entry name" value="E1_DerP2_DerF2"/>
    <property type="match status" value="1"/>
</dbReference>
<gene>
    <name evidence="8" type="ORF">LITE_LOCUS29443</name>
</gene>
<dbReference type="InterPro" id="IPR003172">
    <property type="entry name" value="ML_dom"/>
</dbReference>
<dbReference type="AlphaFoldDB" id="A0AAV0ML67"/>
<comment type="similarity">
    <text evidence="2">Belongs to the NPC2 family.</text>
</comment>
<proteinExistence type="inferred from homology"/>
<evidence type="ECO:0000256" key="6">
    <source>
        <dbReference type="ARBA" id="ARBA00023055"/>
    </source>
</evidence>
<feature type="domain" description="MD-2-related lipid-recognition" evidence="7">
    <location>
        <begin position="72"/>
        <end position="187"/>
    </location>
</feature>
<evidence type="ECO:0000313" key="8">
    <source>
        <dbReference type="EMBL" id="CAI0447548.1"/>
    </source>
</evidence>
<dbReference type="GO" id="GO:0032366">
    <property type="term" value="P:intracellular sterol transport"/>
    <property type="evidence" value="ECO:0007669"/>
    <property type="project" value="InterPro"/>
</dbReference>
<evidence type="ECO:0000256" key="5">
    <source>
        <dbReference type="ARBA" id="ARBA00022729"/>
    </source>
</evidence>
<comment type="caution">
    <text evidence="8">The sequence shown here is derived from an EMBL/GenBank/DDBJ whole genome shotgun (WGS) entry which is preliminary data.</text>
</comment>
<comment type="subunit">
    <text evidence="3">Monomer.</text>
</comment>
<comment type="function">
    <text evidence="1">Catalyzes the intermembrane transfer of phosphatidylglycerol and phosphatidylinositol.</text>
</comment>
<feature type="non-terminal residue" evidence="8">
    <location>
        <position position="1"/>
    </location>
</feature>
<dbReference type="InterPro" id="IPR033917">
    <property type="entry name" value="ML_PG-PI_TP"/>
</dbReference>
<dbReference type="Gene3D" id="2.60.40.770">
    <property type="match status" value="1"/>
</dbReference>
<sequence>GEGKKLSLSHIDSVHCPVFSGFPTTFSATKQILVRKKSMATSSFSFLTAKRNLFLLAAICLLLAPSARATDVKYCDAKANYAVKVEGIKITPDPVIAGKQANFAISASTAEAIAGGEVLLEVYLLGFRVHSETRDLCEDISCPIAAGDFLLSHSQSLPGFTPPGSYTLKMTLKNSKKKKLTCVSFDFSISWWALVADY</sequence>
<dbReference type="PANTHER" id="PTHR11306:SF0">
    <property type="entry name" value="PHOSPHATIDYLGLYCEROL_PHOSPHATIDYLINOSITOL TRANSFER PROTEIN"/>
    <property type="match status" value="1"/>
</dbReference>
<dbReference type="EMBL" id="CAMGYJ010000007">
    <property type="protein sequence ID" value="CAI0447548.1"/>
    <property type="molecule type" value="Genomic_DNA"/>
</dbReference>
<reference evidence="8" key="1">
    <citation type="submission" date="2022-08" db="EMBL/GenBank/DDBJ databases">
        <authorList>
            <person name="Gutierrez-Valencia J."/>
        </authorList>
    </citation>
    <scope>NUCLEOTIDE SEQUENCE</scope>
</reference>
<evidence type="ECO:0000256" key="4">
    <source>
        <dbReference type="ARBA" id="ARBA00022448"/>
    </source>
</evidence>
<keyword evidence="6" id="KW-0445">Lipid transport</keyword>
<accession>A0AAV0ML67</accession>
<evidence type="ECO:0000259" key="7">
    <source>
        <dbReference type="SMART" id="SM00737"/>
    </source>
</evidence>
<dbReference type="InterPro" id="IPR014756">
    <property type="entry name" value="Ig_E-set"/>
</dbReference>
<organism evidence="8 9">
    <name type="scientific">Linum tenue</name>
    <dbReference type="NCBI Taxonomy" id="586396"/>
    <lineage>
        <taxon>Eukaryota</taxon>
        <taxon>Viridiplantae</taxon>
        <taxon>Streptophyta</taxon>
        <taxon>Embryophyta</taxon>
        <taxon>Tracheophyta</taxon>
        <taxon>Spermatophyta</taxon>
        <taxon>Magnoliopsida</taxon>
        <taxon>eudicotyledons</taxon>
        <taxon>Gunneridae</taxon>
        <taxon>Pentapetalae</taxon>
        <taxon>rosids</taxon>
        <taxon>fabids</taxon>
        <taxon>Malpighiales</taxon>
        <taxon>Linaceae</taxon>
        <taxon>Linum</taxon>
    </lineage>
</organism>
<name>A0AAV0ML67_9ROSI</name>
<evidence type="ECO:0000256" key="2">
    <source>
        <dbReference type="ARBA" id="ARBA00006370"/>
    </source>
</evidence>
<dbReference type="SUPFAM" id="SSF81296">
    <property type="entry name" value="E set domains"/>
    <property type="match status" value="1"/>
</dbReference>
<keyword evidence="9" id="KW-1185">Reference proteome</keyword>
<dbReference type="GO" id="GO:0032934">
    <property type="term" value="F:sterol binding"/>
    <property type="evidence" value="ECO:0007669"/>
    <property type="project" value="InterPro"/>
</dbReference>
<dbReference type="InterPro" id="IPR039670">
    <property type="entry name" value="NPC2-like"/>
</dbReference>
<dbReference type="CDD" id="cd00917">
    <property type="entry name" value="PG-PI_TP"/>
    <property type="match status" value="1"/>
</dbReference>
<dbReference type="SMART" id="SM00737">
    <property type="entry name" value="ML"/>
    <property type="match status" value="1"/>
</dbReference>
<dbReference type="Proteomes" id="UP001154282">
    <property type="component" value="Unassembled WGS sequence"/>
</dbReference>
<protein>
    <recommendedName>
        <fullName evidence="7">MD-2-related lipid-recognition domain-containing protein</fullName>
    </recommendedName>
</protein>
<keyword evidence="4" id="KW-0813">Transport</keyword>
<evidence type="ECO:0000256" key="3">
    <source>
        <dbReference type="ARBA" id="ARBA00011245"/>
    </source>
</evidence>
<dbReference type="PANTHER" id="PTHR11306">
    <property type="entry name" value="NIEMANN PICK TYPE C2 PROTEIN NPC2-RELATED"/>
    <property type="match status" value="1"/>
</dbReference>
<evidence type="ECO:0000313" key="9">
    <source>
        <dbReference type="Proteomes" id="UP001154282"/>
    </source>
</evidence>
<evidence type="ECO:0000256" key="1">
    <source>
        <dbReference type="ARBA" id="ARBA00002053"/>
    </source>
</evidence>
<keyword evidence="5" id="KW-0732">Signal</keyword>